<feature type="region of interest" description="Disordered" evidence="1">
    <location>
        <begin position="244"/>
        <end position="296"/>
    </location>
</feature>
<proteinExistence type="predicted"/>
<evidence type="ECO:0000256" key="1">
    <source>
        <dbReference type="SAM" id="MobiDB-lite"/>
    </source>
</evidence>
<reference evidence="2" key="1">
    <citation type="journal article" date="2020" name="Fungal Divers.">
        <title>Resolving the Mortierellaceae phylogeny through synthesis of multi-gene phylogenetics and phylogenomics.</title>
        <authorList>
            <person name="Vandepol N."/>
            <person name="Liber J."/>
            <person name="Desiro A."/>
            <person name="Na H."/>
            <person name="Kennedy M."/>
            <person name="Barry K."/>
            <person name="Grigoriev I.V."/>
            <person name="Miller A.N."/>
            <person name="O'Donnell K."/>
            <person name="Stajich J.E."/>
            <person name="Bonito G."/>
        </authorList>
    </citation>
    <scope>NUCLEOTIDE SEQUENCE</scope>
    <source>
        <strain evidence="2">MES-2147</strain>
    </source>
</reference>
<dbReference type="OrthoDB" id="2438715at2759"/>
<evidence type="ECO:0000313" key="2">
    <source>
        <dbReference type="EMBL" id="KAF9984446.1"/>
    </source>
</evidence>
<dbReference type="AlphaFoldDB" id="A0A9P6MAD6"/>
<feature type="region of interest" description="Disordered" evidence="1">
    <location>
        <begin position="312"/>
        <end position="339"/>
    </location>
</feature>
<sequence length="511" mass="55861">MTSISTYQKGARLSTFGPFNDLDVGDGRKADQEQDSYLTTPGTSLKSIATTASKRHPRISAEIMDGDVDGDLDWKGNPTRSFATNSMVTSGADSKSLVSVSRNKEGTRKHGYQDADQDCDFDSDMNLILGMASDMELIMPKFDDEYLEDLKNDPVLTMPCRRSSTVPTASPSTPCVASVESNQHVESLPAAALGVLASGVQGRSPHVSQQTGHPSQCPNLPDHSNANRDLSTIECSDCDSARHQRTSTMDMDSSVMKSSTYSPSPSISSETQKGSLSSTLSSSTINNERKNNGPIYFKPKYYSVSRQSHIGEHSQKDWNTTTTGELTFDSSGSTGMSAGPPFSLQRRTALSGHHIFRTQDPLQFPNMDGDTMMTVSNLSLVTANMNVLTPQEVQEDYYARRNLRMYQQRQRRRSSAIGALGGHSGTGVLPFRTEGFSPLARRSSSSDIQYFEKPVVPAIGASPLPASYYLPPSAFRTEADVAAEQEAERKRKEQEEEFKDSFLVFPSPVLS</sequence>
<keyword evidence="3" id="KW-1185">Reference proteome</keyword>
<feature type="compositionally biased region" description="Low complexity" evidence="1">
    <location>
        <begin position="253"/>
        <end position="284"/>
    </location>
</feature>
<gene>
    <name evidence="2" type="ORF">BGZ65_000370</name>
</gene>
<feature type="region of interest" description="Disordered" evidence="1">
    <location>
        <begin position="200"/>
        <end position="225"/>
    </location>
</feature>
<feature type="region of interest" description="Disordered" evidence="1">
    <location>
        <begin position="18"/>
        <end position="43"/>
    </location>
</feature>
<dbReference type="Proteomes" id="UP000749646">
    <property type="component" value="Unassembled WGS sequence"/>
</dbReference>
<feature type="compositionally biased region" description="Polar residues" evidence="1">
    <location>
        <begin position="206"/>
        <end position="225"/>
    </location>
</feature>
<name>A0A9P6MAD6_9FUNG</name>
<feature type="region of interest" description="Disordered" evidence="1">
    <location>
        <begin position="480"/>
        <end position="499"/>
    </location>
</feature>
<feature type="compositionally biased region" description="Polar residues" evidence="1">
    <location>
        <begin position="317"/>
        <end position="336"/>
    </location>
</feature>
<evidence type="ECO:0000313" key="3">
    <source>
        <dbReference type="Proteomes" id="UP000749646"/>
    </source>
</evidence>
<comment type="caution">
    <text evidence="2">The sequence shown here is derived from an EMBL/GenBank/DDBJ whole genome shotgun (WGS) entry which is preliminary data.</text>
</comment>
<organism evidence="2 3">
    <name type="scientific">Modicella reniformis</name>
    <dbReference type="NCBI Taxonomy" id="1440133"/>
    <lineage>
        <taxon>Eukaryota</taxon>
        <taxon>Fungi</taxon>
        <taxon>Fungi incertae sedis</taxon>
        <taxon>Mucoromycota</taxon>
        <taxon>Mortierellomycotina</taxon>
        <taxon>Mortierellomycetes</taxon>
        <taxon>Mortierellales</taxon>
        <taxon>Mortierellaceae</taxon>
        <taxon>Modicella</taxon>
    </lineage>
</organism>
<dbReference type="EMBL" id="JAAAHW010003385">
    <property type="protein sequence ID" value="KAF9984446.1"/>
    <property type="molecule type" value="Genomic_DNA"/>
</dbReference>
<protein>
    <submittedName>
        <fullName evidence="2">Uncharacterized protein</fullName>
    </submittedName>
</protein>
<accession>A0A9P6MAD6</accession>